<evidence type="ECO:0000256" key="3">
    <source>
        <dbReference type="ARBA" id="ARBA00022629"/>
    </source>
</evidence>
<dbReference type="InterPro" id="IPR011991">
    <property type="entry name" value="ArsR-like_HTH"/>
</dbReference>
<dbReference type="Proteomes" id="UP000602050">
    <property type="component" value="Unassembled WGS sequence"/>
</dbReference>
<dbReference type="InterPro" id="IPR036390">
    <property type="entry name" value="WH_DNA-bd_sf"/>
</dbReference>
<reference evidence="5" key="1">
    <citation type="journal article" date="2014" name="Int. J. Syst. Evol. Microbiol.">
        <title>Complete genome sequence of Corynebacterium casei LMG S-19264T (=DSM 44701T), isolated from a smear-ripened cheese.</title>
        <authorList>
            <consortium name="US DOE Joint Genome Institute (JGI-PGF)"/>
            <person name="Walter F."/>
            <person name="Albersmeier A."/>
            <person name="Kalinowski J."/>
            <person name="Ruckert C."/>
        </authorList>
    </citation>
    <scope>NUCLEOTIDE SEQUENCE</scope>
    <source>
        <strain evidence="5">CGMCC 1.12360</strain>
    </source>
</reference>
<dbReference type="GO" id="GO:0003677">
    <property type="term" value="F:DNA binding"/>
    <property type="evidence" value="ECO:0007669"/>
    <property type="project" value="UniProtKB-KW"/>
</dbReference>
<keyword evidence="3" id="KW-0859">Xylose metabolism</keyword>
<dbReference type="PANTHER" id="PTHR18964:SF149">
    <property type="entry name" value="BIFUNCTIONAL UDP-N-ACETYLGLUCOSAMINE 2-EPIMERASE_N-ACETYLMANNOSAMINE KINASE"/>
    <property type="match status" value="1"/>
</dbReference>
<reference evidence="5" key="2">
    <citation type="submission" date="2020-09" db="EMBL/GenBank/DDBJ databases">
        <authorList>
            <person name="Sun Q."/>
            <person name="Zhou Y."/>
        </authorList>
    </citation>
    <scope>NUCLEOTIDE SEQUENCE</scope>
    <source>
        <strain evidence="5">CGMCC 1.12360</strain>
    </source>
</reference>
<dbReference type="CDD" id="cd23763">
    <property type="entry name" value="ASKHA_ATPase_ROK"/>
    <property type="match status" value="1"/>
</dbReference>
<evidence type="ECO:0000256" key="2">
    <source>
        <dbReference type="ARBA" id="ARBA00006479"/>
    </source>
</evidence>
<dbReference type="Pfam" id="PF00480">
    <property type="entry name" value="ROK"/>
    <property type="match status" value="1"/>
</dbReference>
<accession>A0A8J2XHA8</accession>
<sequence length="389" mass="43843">MKKTTPQTVKVMNRELIINELRKHPKQSRADLAKKTKLSKPTVSEIVRELIDEGLILEVGVGESSGGKKPIYLTYNSRFQFVIGILIENDTIHYALGDMNGEIITSYGQKFPRYSEGSAIIDTIEKQVRKLLEAERITFEKILGMVVGVSGIKMDTEEIIRSSPTIKWGNINLKKELSSRFNIDVIIENDVNLMTIGEYYKGQGQNTDNFVYLFIGNGIGSGLFLNKKFYKGANNASGEIGFMMIGDRESEKKELGVFENNYGLIGVAQRLKELNVRIENDKGDSLLEILQNNQHHPKVKEILDDTIKHWAKAVINLISIIDPEAVILSGELVNMNEQSMNYFKETIERYVPQMPEIKVTTLGIKAGIYGAFHLALTDFHVAGFKYKNS</sequence>
<dbReference type="SUPFAM" id="SSF53067">
    <property type="entry name" value="Actin-like ATPase domain"/>
    <property type="match status" value="1"/>
</dbReference>
<comment type="caution">
    <text evidence="5">The sequence shown here is derived from an EMBL/GenBank/DDBJ whole genome shotgun (WGS) entry which is preliminary data.</text>
</comment>
<proteinExistence type="inferred from homology"/>
<dbReference type="Gene3D" id="3.30.420.40">
    <property type="match status" value="2"/>
</dbReference>
<dbReference type="RefSeq" id="WP_188393158.1">
    <property type="nucleotide sequence ID" value="NZ_BMEV01000074.1"/>
</dbReference>
<keyword evidence="6" id="KW-1185">Reference proteome</keyword>
<name>A0A8J2XHA8_9BACI</name>
<gene>
    <name evidence="5" type="ORF">GCM10010978_29220</name>
</gene>
<evidence type="ECO:0000256" key="1">
    <source>
        <dbReference type="ARBA" id="ARBA00002486"/>
    </source>
</evidence>
<evidence type="ECO:0000313" key="6">
    <source>
        <dbReference type="Proteomes" id="UP000602050"/>
    </source>
</evidence>
<evidence type="ECO:0000313" key="5">
    <source>
        <dbReference type="EMBL" id="GFZ87511.1"/>
    </source>
</evidence>
<dbReference type="InterPro" id="IPR000600">
    <property type="entry name" value="ROK"/>
</dbReference>
<dbReference type="PANTHER" id="PTHR18964">
    <property type="entry name" value="ROK (REPRESSOR, ORF, KINASE) FAMILY"/>
    <property type="match status" value="1"/>
</dbReference>
<keyword evidence="3" id="KW-0119">Carbohydrate metabolism</keyword>
<dbReference type="InterPro" id="IPR043129">
    <property type="entry name" value="ATPase_NBD"/>
</dbReference>
<dbReference type="InterPro" id="IPR036388">
    <property type="entry name" value="WH-like_DNA-bd_sf"/>
</dbReference>
<dbReference type="EMBL" id="BMEV01000074">
    <property type="protein sequence ID" value="GFZ87511.1"/>
    <property type="molecule type" value="Genomic_DNA"/>
</dbReference>
<evidence type="ECO:0000256" key="4">
    <source>
        <dbReference type="ARBA" id="ARBA00023125"/>
    </source>
</evidence>
<dbReference type="Gene3D" id="1.10.10.10">
    <property type="entry name" value="Winged helix-like DNA-binding domain superfamily/Winged helix DNA-binding domain"/>
    <property type="match status" value="1"/>
</dbReference>
<comment type="similarity">
    <text evidence="2">Belongs to the ROK (NagC/XylR) family.</text>
</comment>
<dbReference type="AlphaFoldDB" id="A0A8J2XHA8"/>
<dbReference type="CDD" id="cd00090">
    <property type="entry name" value="HTH_ARSR"/>
    <property type="match status" value="1"/>
</dbReference>
<dbReference type="Pfam" id="PF13412">
    <property type="entry name" value="HTH_24"/>
    <property type="match status" value="1"/>
</dbReference>
<organism evidence="5 6">
    <name type="scientific">Compostibacillus humi</name>
    <dbReference type="NCBI Taxonomy" id="1245525"/>
    <lineage>
        <taxon>Bacteria</taxon>
        <taxon>Bacillati</taxon>
        <taxon>Bacillota</taxon>
        <taxon>Bacilli</taxon>
        <taxon>Bacillales</taxon>
        <taxon>Bacillaceae</taxon>
        <taxon>Compostibacillus</taxon>
    </lineage>
</organism>
<dbReference type="GO" id="GO:0042732">
    <property type="term" value="P:D-xylose metabolic process"/>
    <property type="evidence" value="ECO:0007669"/>
    <property type="project" value="UniProtKB-KW"/>
</dbReference>
<dbReference type="SUPFAM" id="SSF46785">
    <property type="entry name" value="Winged helix' DNA-binding domain"/>
    <property type="match status" value="1"/>
</dbReference>
<comment type="function">
    <text evidence="1">Transcriptional repressor of xylose-utilizing enzymes.</text>
</comment>
<protein>
    <submittedName>
        <fullName evidence="5">Transcriptional regulator</fullName>
    </submittedName>
</protein>
<keyword evidence="4" id="KW-0238">DNA-binding</keyword>